<evidence type="ECO:0000256" key="1">
    <source>
        <dbReference type="SAM" id="MobiDB-lite"/>
    </source>
</evidence>
<proteinExistence type="predicted"/>
<feature type="compositionally biased region" description="Low complexity" evidence="1">
    <location>
        <begin position="122"/>
        <end position="136"/>
    </location>
</feature>
<accession>A0A2G5H7Q8</accession>
<protein>
    <submittedName>
        <fullName evidence="2">Uncharacterized protein</fullName>
    </submittedName>
</protein>
<comment type="caution">
    <text evidence="2">The sequence shown here is derived from an EMBL/GenBank/DDBJ whole genome shotgun (WGS) entry which is preliminary data.</text>
</comment>
<dbReference type="AlphaFoldDB" id="A0A2G5H7Q8"/>
<name>A0A2G5H7Q8_CERBT</name>
<dbReference type="EMBL" id="LKMD01000108">
    <property type="protein sequence ID" value="PIA88564.1"/>
    <property type="molecule type" value="Genomic_DNA"/>
</dbReference>
<feature type="region of interest" description="Disordered" evidence="1">
    <location>
        <begin position="118"/>
        <end position="150"/>
    </location>
</feature>
<organism evidence="2 3">
    <name type="scientific">Cercospora beticola</name>
    <name type="common">Sugarbeet leaf spot fungus</name>
    <dbReference type="NCBI Taxonomy" id="122368"/>
    <lineage>
        <taxon>Eukaryota</taxon>
        <taxon>Fungi</taxon>
        <taxon>Dikarya</taxon>
        <taxon>Ascomycota</taxon>
        <taxon>Pezizomycotina</taxon>
        <taxon>Dothideomycetes</taxon>
        <taxon>Dothideomycetidae</taxon>
        <taxon>Mycosphaerellales</taxon>
        <taxon>Mycosphaerellaceae</taxon>
        <taxon>Cercospora</taxon>
    </lineage>
</organism>
<dbReference type="Proteomes" id="UP000230605">
    <property type="component" value="Chromosome 5"/>
</dbReference>
<gene>
    <name evidence="2" type="ORF">CB0940_06872</name>
</gene>
<evidence type="ECO:0000313" key="3">
    <source>
        <dbReference type="Proteomes" id="UP000230605"/>
    </source>
</evidence>
<evidence type="ECO:0000313" key="2">
    <source>
        <dbReference type="EMBL" id="PIA88564.1"/>
    </source>
</evidence>
<reference evidence="2 3" key="1">
    <citation type="submission" date="2015-10" db="EMBL/GenBank/DDBJ databases">
        <title>The cercosporin biosynthetic gene cluster was horizontally transferred to several fungal lineages and shown to be expanded in Cercospora beticola based on microsynteny with recipient genomes.</title>
        <authorList>
            <person name="De Jonge R."/>
            <person name="Ebert M.K."/>
            <person name="Suttle J.C."/>
            <person name="Jurick Ii W.M."/>
            <person name="Secor G.A."/>
            <person name="Thomma B.P."/>
            <person name="Van De Peer Y."/>
            <person name="Bolton M.D."/>
        </authorList>
    </citation>
    <scope>NUCLEOTIDE SEQUENCE [LARGE SCALE GENOMIC DNA]</scope>
    <source>
        <strain evidence="2 3">09-40</strain>
    </source>
</reference>
<sequence length="266" mass="28890">MRLLLQVQRVSGWPRCQSVLLCISVRWMVSTNVFLQLGADTLTDFLSLAQTTTLSLARSKPHTSPTCRRTARPPPPLLQTATLPLLLPTVHRPRPLLQPTQLASLMRRHASVTQSLVNARLARTPTSPSAPRSSLPGKSTPAIANEEDESLTKKTSYANLAIALATTHTLSTLLPPLLTSTTWTRTAQLVALLLAPAQLVLSQSLTQPHPTTTPSPHTPVLPATPVSVLALLPLVWLPCSSCKRVDMYTGVVGVWWKEIPDVKNAL</sequence>